<evidence type="ECO:0000256" key="2">
    <source>
        <dbReference type="SAM" id="SignalP"/>
    </source>
</evidence>
<keyword evidence="1" id="KW-1133">Transmembrane helix</keyword>
<feature type="signal peptide" evidence="2">
    <location>
        <begin position="1"/>
        <end position="25"/>
    </location>
</feature>
<proteinExistence type="predicted"/>
<reference evidence="3" key="2">
    <citation type="submission" date="2014-07" db="EMBL/GenBank/DDBJ databases">
        <authorList>
            <person name="Hull J."/>
        </authorList>
    </citation>
    <scope>NUCLEOTIDE SEQUENCE</scope>
</reference>
<feature type="non-terminal residue" evidence="3">
    <location>
        <position position="180"/>
    </location>
</feature>
<evidence type="ECO:0000313" key="3">
    <source>
        <dbReference type="EMBL" id="JAF98120.1"/>
    </source>
</evidence>
<accession>A0A0A9VS88</accession>
<keyword evidence="1" id="KW-0472">Membrane</keyword>
<dbReference type="AlphaFoldDB" id="A0A0A9VS88"/>
<gene>
    <name evidence="3" type="ORF">CM83_664</name>
</gene>
<evidence type="ECO:0000256" key="1">
    <source>
        <dbReference type="SAM" id="Phobius"/>
    </source>
</evidence>
<name>A0A0A9VS88_LYGHE</name>
<sequence>CTNRSMLVALVPAPILLLATICTTASPSHLCFALPSSFCATPSNVCTVLLVLLSVATIPNTLLFYLVVQTSLLFGSLSPPPLLPLGISSPCYSSCHPTPSSHRGTMCSRFVVLPTLDVAPHRCVFSTLQVLMSVSTTSIVLCCTTCAPLHATIVVPVSILLCICCDFGTSSSVSWTTALV</sequence>
<organism evidence="3">
    <name type="scientific">Lygus hesperus</name>
    <name type="common">Western plant bug</name>
    <dbReference type="NCBI Taxonomy" id="30085"/>
    <lineage>
        <taxon>Eukaryota</taxon>
        <taxon>Metazoa</taxon>
        <taxon>Ecdysozoa</taxon>
        <taxon>Arthropoda</taxon>
        <taxon>Hexapoda</taxon>
        <taxon>Insecta</taxon>
        <taxon>Pterygota</taxon>
        <taxon>Neoptera</taxon>
        <taxon>Paraneoptera</taxon>
        <taxon>Hemiptera</taxon>
        <taxon>Heteroptera</taxon>
        <taxon>Panheteroptera</taxon>
        <taxon>Cimicomorpha</taxon>
        <taxon>Miridae</taxon>
        <taxon>Mirini</taxon>
        <taxon>Lygus</taxon>
    </lineage>
</organism>
<feature type="transmembrane region" description="Helical" evidence="1">
    <location>
        <begin position="49"/>
        <end position="68"/>
    </location>
</feature>
<protein>
    <submittedName>
        <fullName evidence="3">Uncharacterized protein</fullName>
    </submittedName>
</protein>
<reference evidence="3" key="1">
    <citation type="journal article" date="2014" name="PLoS ONE">
        <title>Transcriptome-Based Identification of ABC Transporters in the Western Tarnished Plant Bug Lygus hesperus.</title>
        <authorList>
            <person name="Hull J.J."/>
            <person name="Chaney K."/>
            <person name="Geib S.M."/>
            <person name="Fabrick J.A."/>
            <person name="Brent C.S."/>
            <person name="Walsh D."/>
            <person name="Lavine L.C."/>
        </authorList>
    </citation>
    <scope>NUCLEOTIDE SEQUENCE</scope>
</reference>
<keyword evidence="2" id="KW-0732">Signal</keyword>
<feature type="non-terminal residue" evidence="3">
    <location>
        <position position="1"/>
    </location>
</feature>
<dbReference type="EMBL" id="GBHO01045483">
    <property type="protein sequence ID" value="JAF98120.1"/>
    <property type="molecule type" value="Transcribed_RNA"/>
</dbReference>
<feature type="chain" id="PRO_5002068516" evidence="2">
    <location>
        <begin position="26"/>
        <end position="180"/>
    </location>
</feature>
<keyword evidence="1" id="KW-0812">Transmembrane</keyword>